<feature type="transmembrane region" description="Helical" evidence="9">
    <location>
        <begin position="324"/>
        <end position="347"/>
    </location>
</feature>
<organism evidence="10 11">
    <name type="scientific">Gnathostoma spinigerum</name>
    <dbReference type="NCBI Taxonomy" id="75299"/>
    <lineage>
        <taxon>Eukaryota</taxon>
        <taxon>Metazoa</taxon>
        <taxon>Ecdysozoa</taxon>
        <taxon>Nematoda</taxon>
        <taxon>Chromadorea</taxon>
        <taxon>Rhabditida</taxon>
        <taxon>Spirurina</taxon>
        <taxon>Gnathostomatomorpha</taxon>
        <taxon>Gnathostomatoidea</taxon>
        <taxon>Gnathostomatidae</taxon>
        <taxon>Gnathostoma</taxon>
    </lineage>
</organism>
<evidence type="ECO:0000256" key="7">
    <source>
        <dbReference type="ARBA" id="ARBA00022989"/>
    </source>
</evidence>
<dbReference type="PANTHER" id="PTHR12929:SF10">
    <property type="entry name" value="RIBOFLAVIN TRANSPORTER"/>
    <property type="match status" value="1"/>
</dbReference>
<feature type="transmembrane region" description="Helical" evidence="9">
    <location>
        <begin position="59"/>
        <end position="80"/>
    </location>
</feature>
<feature type="transmembrane region" description="Helical" evidence="9">
    <location>
        <begin position="21"/>
        <end position="39"/>
    </location>
</feature>
<evidence type="ECO:0000256" key="3">
    <source>
        <dbReference type="ARBA" id="ARBA00006366"/>
    </source>
</evidence>
<evidence type="ECO:0000256" key="2">
    <source>
        <dbReference type="ARBA" id="ARBA00004651"/>
    </source>
</evidence>
<evidence type="ECO:0000313" key="10">
    <source>
        <dbReference type="EMBL" id="MFH4973769.1"/>
    </source>
</evidence>
<evidence type="ECO:0000256" key="9">
    <source>
        <dbReference type="RuleBase" id="RU368035"/>
    </source>
</evidence>
<protein>
    <recommendedName>
        <fullName evidence="9">Riboflavin transporter</fullName>
    </recommendedName>
</protein>
<feature type="transmembrane region" description="Helical" evidence="9">
    <location>
        <begin position="354"/>
        <end position="375"/>
    </location>
</feature>
<dbReference type="Proteomes" id="UP001608902">
    <property type="component" value="Unassembled WGS sequence"/>
</dbReference>
<feature type="transmembrane region" description="Helical" evidence="9">
    <location>
        <begin position="161"/>
        <end position="184"/>
    </location>
</feature>
<comment type="catalytic activity">
    <reaction evidence="1 9">
        <text>riboflavin(in) = riboflavin(out)</text>
        <dbReference type="Rhea" id="RHEA:35015"/>
        <dbReference type="ChEBI" id="CHEBI:57986"/>
    </reaction>
</comment>
<keyword evidence="8 9" id="KW-0472">Membrane</keyword>
<accession>A0ABD6E267</accession>
<evidence type="ECO:0000256" key="1">
    <source>
        <dbReference type="ARBA" id="ARBA00000215"/>
    </source>
</evidence>
<dbReference type="EMBL" id="JBGFUD010000132">
    <property type="protein sequence ID" value="MFH4973769.1"/>
    <property type="molecule type" value="Genomic_DNA"/>
</dbReference>
<evidence type="ECO:0000313" key="11">
    <source>
        <dbReference type="Proteomes" id="UP001608902"/>
    </source>
</evidence>
<gene>
    <name evidence="10" type="ORF">AB6A40_000478</name>
</gene>
<name>A0ABD6E267_9BILA</name>
<dbReference type="GO" id="GO:0005886">
    <property type="term" value="C:plasma membrane"/>
    <property type="evidence" value="ECO:0007669"/>
    <property type="project" value="UniProtKB-SubCell"/>
</dbReference>
<feature type="transmembrane region" description="Helical" evidence="9">
    <location>
        <begin position="128"/>
        <end position="149"/>
    </location>
</feature>
<comment type="subcellular location">
    <subcellularLocation>
        <location evidence="2 9">Cell membrane</location>
        <topology evidence="2 9">Multi-pass membrane protein</topology>
    </subcellularLocation>
</comment>
<feature type="transmembrane region" description="Helical" evidence="9">
    <location>
        <begin position="204"/>
        <end position="229"/>
    </location>
</feature>
<comment type="similarity">
    <text evidence="3 9">Belongs to the riboflavin transporter family.</text>
</comment>
<keyword evidence="4 9" id="KW-0813">Transport</keyword>
<evidence type="ECO:0000256" key="5">
    <source>
        <dbReference type="ARBA" id="ARBA00022475"/>
    </source>
</evidence>
<feature type="transmembrane region" description="Helical" evidence="9">
    <location>
        <begin position="381"/>
        <end position="398"/>
    </location>
</feature>
<sequence length="450" mass="49698">MSTSAAKRIASINTTQMLLKPCIQHAAVLAFGMGTWLSVNSLYVQLPYLVNFVPENWGIITYMVLIVQTACIAPLIYGIIDSVLEKNKLWSSIRVILIPIMLIISAGALLMSAFVYDTPTVVDSKQHSVLLFVAFLLMSIPCTTSDVLFCPFITRFASSKFVTTFFIGMGLSALVPSSVTLIQGTGYHFNSTSVSHWGPSGNGLLFGVRSFLVMMAALHILSFLGFLIIKTTTVDSSDLTLNISKDSRITFEFETDKMSAVDARNSQRSNPNDTMESDSSIVLPSISRFAWNLHLISSVILGAIQNGITPIILNKAIEPYGQQLYHLVNALCVLANPLACFLQFFIIFRRTPVFIIWTSACLILTIVGFVFALLPYRIEDLYFQPTISLVFVLASALLSWERAAIAQILRETTSSRGLFWWGAATQFGSFLGATVMFVLDNVFGIFPSRY</sequence>
<feature type="transmembrane region" description="Helical" evidence="9">
    <location>
        <begin position="289"/>
        <end position="312"/>
    </location>
</feature>
<dbReference type="PANTHER" id="PTHR12929">
    <property type="entry name" value="SOLUTE CARRIER FAMILY 52"/>
    <property type="match status" value="1"/>
</dbReference>
<comment type="caution">
    <text evidence="10">The sequence shown here is derived from an EMBL/GenBank/DDBJ whole genome shotgun (WGS) entry which is preliminary data.</text>
</comment>
<dbReference type="Pfam" id="PF06237">
    <property type="entry name" value="SLC52_ribofla_tr"/>
    <property type="match status" value="1"/>
</dbReference>
<keyword evidence="7 9" id="KW-1133">Transmembrane helix</keyword>
<evidence type="ECO:0000256" key="6">
    <source>
        <dbReference type="ARBA" id="ARBA00022692"/>
    </source>
</evidence>
<keyword evidence="11" id="KW-1185">Reference proteome</keyword>
<dbReference type="AlphaFoldDB" id="A0ABD6E267"/>
<dbReference type="InterPro" id="IPR009357">
    <property type="entry name" value="Riboflavin_transptr"/>
</dbReference>
<reference evidence="10 11" key="1">
    <citation type="submission" date="2024-08" db="EMBL/GenBank/DDBJ databases">
        <title>Gnathostoma spinigerum genome.</title>
        <authorList>
            <person name="Gonzalez-Bertolin B."/>
            <person name="Monzon S."/>
            <person name="Zaballos A."/>
            <person name="Jimenez P."/>
            <person name="Dekumyoy P."/>
            <person name="Varona S."/>
            <person name="Cuesta I."/>
            <person name="Sumanam S."/>
            <person name="Adisakwattana P."/>
            <person name="Gasser R.B."/>
            <person name="Hernandez-Gonzalez A."/>
            <person name="Young N.D."/>
            <person name="Perteguer M.J."/>
        </authorList>
    </citation>
    <scope>NUCLEOTIDE SEQUENCE [LARGE SCALE GENOMIC DNA]</scope>
    <source>
        <strain evidence="10">AL3</strain>
        <tissue evidence="10">Liver</tissue>
    </source>
</reference>
<evidence type="ECO:0000256" key="4">
    <source>
        <dbReference type="ARBA" id="ARBA00022448"/>
    </source>
</evidence>
<proteinExistence type="inferred from homology"/>
<keyword evidence="5 9" id="KW-1003">Cell membrane</keyword>
<keyword evidence="6 9" id="KW-0812">Transmembrane</keyword>
<feature type="transmembrane region" description="Helical" evidence="9">
    <location>
        <begin position="92"/>
        <end position="116"/>
    </location>
</feature>
<feature type="transmembrane region" description="Helical" evidence="9">
    <location>
        <begin position="418"/>
        <end position="439"/>
    </location>
</feature>
<evidence type="ECO:0000256" key="8">
    <source>
        <dbReference type="ARBA" id="ARBA00023136"/>
    </source>
</evidence>
<comment type="function">
    <text evidence="9">Plasma membrane transporter mediating the uptake by cells of the water soluble vitamin B2/riboflavin that plays a key role in biochemical oxidation-reduction reactions of the carbohydrate, lipid, and amino acid metabolism.</text>
</comment>
<dbReference type="GO" id="GO:0032217">
    <property type="term" value="F:riboflavin transmembrane transporter activity"/>
    <property type="evidence" value="ECO:0007669"/>
    <property type="project" value="UniProtKB-UniRule"/>
</dbReference>